<reference evidence="2" key="1">
    <citation type="journal article" date="2010" name="Science">
        <title>Signatures of adaptation to obligate biotrophy in the Hyaloperonospora arabidopsidis genome.</title>
        <authorList>
            <person name="Baxter L."/>
            <person name="Tripathy S."/>
            <person name="Ishaque N."/>
            <person name="Boot N."/>
            <person name="Cabral A."/>
            <person name="Kemen E."/>
            <person name="Thines M."/>
            <person name="Ah-Fong A."/>
            <person name="Anderson R."/>
            <person name="Badejoko W."/>
            <person name="Bittner-Eddy P."/>
            <person name="Boore J.L."/>
            <person name="Chibucos M.C."/>
            <person name="Coates M."/>
            <person name="Dehal P."/>
            <person name="Delehaunty K."/>
            <person name="Dong S."/>
            <person name="Downton P."/>
            <person name="Dumas B."/>
            <person name="Fabro G."/>
            <person name="Fronick C."/>
            <person name="Fuerstenberg S.I."/>
            <person name="Fulton L."/>
            <person name="Gaulin E."/>
            <person name="Govers F."/>
            <person name="Hughes L."/>
            <person name="Humphray S."/>
            <person name="Jiang R.H."/>
            <person name="Judelson H."/>
            <person name="Kamoun S."/>
            <person name="Kyung K."/>
            <person name="Meijer H."/>
            <person name="Minx P."/>
            <person name="Morris P."/>
            <person name="Nelson J."/>
            <person name="Phuntumart V."/>
            <person name="Qutob D."/>
            <person name="Rehmany A."/>
            <person name="Rougon-Cardoso A."/>
            <person name="Ryden P."/>
            <person name="Torto-Alalibo T."/>
            <person name="Studholme D."/>
            <person name="Wang Y."/>
            <person name="Win J."/>
            <person name="Wood J."/>
            <person name="Clifton S.W."/>
            <person name="Rogers J."/>
            <person name="Van den Ackerveken G."/>
            <person name="Jones J.D."/>
            <person name="McDowell J.M."/>
            <person name="Beynon J."/>
            <person name="Tyler B.M."/>
        </authorList>
    </citation>
    <scope>NUCLEOTIDE SEQUENCE [LARGE SCALE GENOMIC DNA]</scope>
    <source>
        <strain evidence="2">Emoy2</strain>
    </source>
</reference>
<sequence length="194" mass="21767">MARVTGVERQARAAAMWWEVAKVHLHTSYLAFKRASRRKSKSGYRQRINRLEKKLSEAAVVPPVVISGSAGAGDMACWETVTSIRRAISDFRARWQALKLRSLFRSHTHHLGHSARDFFRRVSNKFLDNTVLSLGDSSTHGSVRYRRLPEVMREKWQGVMQQLAAGPDLIDGFVAALPSRAGVEGLEGLCDHVT</sequence>
<proteinExistence type="predicted"/>
<protein>
    <submittedName>
        <fullName evidence="1">Uncharacterized protein</fullName>
    </submittedName>
</protein>
<dbReference type="AlphaFoldDB" id="M4BWI9"/>
<dbReference type="EnsemblProtists" id="HpaT810890">
    <property type="protein sequence ID" value="HpaP810890"/>
    <property type="gene ID" value="HpaG810890"/>
</dbReference>
<reference evidence="1" key="2">
    <citation type="submission" date="2015-06" db="UniProtKB">
        <authorList>
            <consortium name="EnsemblProtists"/>
        </authorList>
    </citation>
    <scope>IDENTIFICATION</scope>
    <source>
        <strain evidence="1">Emoy2</strain>
    </source>
</reference>
<accession>M4BWI9</accession>
<dbReference type="EMBL" id="JH598002">
    <property type="status" value="NOT_ANNOTATED_CDS"/>
    <property type="molecule type" value="Genomic_DNA"/>
</dbReference>
<dbReference type="HOGENOM" id="CLU_1404927_0_0_1"/>
<name>M4BWI9_HYAAE</name>
<keyword evidence="2" id="KW-1185">Reference proteome</keyword>
<dbReference type="VEuPathDB" id="FungiDB:HpaG810890"/>
<dbReference type="InParanoid" id="M4BWI9"/>
<dbReference type="Proteomes" id="UP000011713">
    <property type="component" value="Unassembled WGS sequence"/>
</dbReference>
<evidence type="ECO:0000313" key="1">
    <source>
        <dbReference type="EnsemblProtists" id="HpaP810890"/>
    </source>
</evidence>
<evidence type="ECO:0000313" key="2">
    <source>
        <dbReference type="Proteomes" id="UP000011713"/>
    </source>
</evidence>
<organism evidence="1 2">
    <name type="scientific">Hyaloperonospora arabidopsidis (strain Emoy2)</name>
    <name type="common">Downy mildew agent</name>
    <name type="synonym">Peronospora arabidopsidis</name>
    <dbReference type="NCBI Taxonomy" id="559515"/>
    <lineage>
        <taxon>Eukaryota</taxon>
        <taxon>Sar</taxon>
        <taxon>Stramenopiles</taxon>
        <taxon>Oomycota</taxon>
        <taxon>Peronosporomycetes</taxon>
        <taxon>Peronosporales</taxon>
        <taxon>Peronosporaceae</taxon>
        <taxon>Hyaloperonospora</taxon>
    </lineage>
</organism>